<protein>
    <submittedName>
        <fullName evidence="3">Uncharacterized protein</fullName>
    </submittedName>
</protein>
<name>A0A0E9NIX2_SAICN</name>
<dbReference type="EMBL" id="BACD03000026">
    <property type="protein sequence ID" value="GAO49794.1"/>
    <property type="molecule type" value="Genomic_DNA"/>
</dbReference>
<feature type="chain" id="PRO_5002430662" evidence="2">
    <location>
        <begin position="18"/>
        <end position="82"/>
    </location>
</feature>
<dbReference type="AlphaFoldDB" id="A0A0E9NIX2"/>
<reference evidence="3 4" key="1">
    <citation type="journal article" date="2011" name="J. Gen. Appl. Microbiol.">
        <title>Draft genome sequencing of the enigmatic yeast Saitoella complicata.</title>
        <authorList>
            <person name="Nishida H."/>
            <person name="Hamamoto M."/>
            <person name="Sugiyama J."/>
        </authorList>
    </citation>
    <scope>NUCLEOTIDE SEQUENCE [LARGE SCALE GENOMIC DNA]</scope>
    <source>
        <strain evidence="3 4">NRRL Y-17804</strain>
    </source>
</reference>
<comment type="caution">
    <text evidence="3">The sequence shown here is derived from an EMBL/GenBank/DDBJ whole genome shotgun (WGS) entry which is preliminary data.</text>
</comment>
<proteinExistence type="predicted"/>
<accession>A0A0E9NIX2</accession>
<evidence type="ECO:0000313" key="3">
    <source>
        <dbReference type="EMBL" id="GAO49794.1"/>
    </source>
</evidence>
<organism evidence="3 4">
    <name type="scientific">Saitoella complicata (strain BCRC 22490 / CBS 7301 / JCM 7358 / NBRC 10748 / NRRL Y-17804)</name>
    <dbReference type="NCBI Taxonomy" id="698492"/>
    <lineage>
        <taxon>Eukaryota</taxon>
        <taxon>Fungi</taxon>
        <taxon>Dikarya</taxon>
        <taxon>Ascomycota</taxon>
        <taxon>Taphrinomycotina</taxon>
        <taxon>Taphrinomycotina incertae sedis</taxon>
        <taxon>Saitoella</taxon>
    </lineage>
</organism>
<reference evidence="3 4" key="3">
    <citation type="journal article" date="2015" name="Genome Announc.">
        <title>Draft Genome Sequence of the Archiascomycetous Yeast Saitoella complicata.</title>
        <authorList>
            <person name="Yamauchi K."/>
            <person name="Kondo S."/>
            <person name="Hamamoto M."/>
            <person name="Takahashi Y."/>
            <person name="Ogura Y."/>
            <person name="Hayashi T."/>
            <person name="Nishida H."/>
        </authorList>
    </citation>
    <scope>NUCLEOTIDE SEQUENCE [LARGE SCALE GENOMIC DNA]</scope>
    <source>
        <strain evidence="3 4">NRRL Y-17804</strain>
    </source>
</reference>
<evidence type="ECO:0000256" key="2">
    <source>
        <dbReference type="SAM" id="SignalP"/>
    </source>
</evidence>
<evidence type="ECO:0000256" key="1">
    <source>
        <dbReference type="SAM" id="MobiDB-lite"/>
    </source>
</evidence>
<feature type="signal peptide" evidence="2">
    <location>
        <begin position="1"/>
        <end position="17"/>
    </location>
</feature>
<feature type="compositionally biased region" description="Polar residues" evidence="1">
    <location>
        <begin position="35"/>
        <end position="56"/>
    </location>
</feature>
<feature type="region of interest" description="Disordered" evidence="1">
    <location>
        <begin position="21"/>
        <end position="82"/>
    </location>
</feature>
<sequence>MYVTSILSISLLWYLKGDLSSHHSAPTAPSAYVHPNSSVRRNHQLSSKSSGSSWTHLSKDQRNPNYSSYHNLSPSRRGVMSA</sequence>
<feature type="compositionally biased region" description="Polar residues" evidence="1">
    <location>
        <begin position="63"/>
        <end position="74"/>
    </location>
</feature>
<keyword evidence="4" id="KW-1185">Reference proteome</keyword>
<evidence type="ECO:0000313" key="4">
    <source>
        <dbReference type="Proteomes" id="UP000033140"/>
    </source>
</evidence>
<reference evidence="3 4" key="2">
    <citation type="journal article" date="2014" name="J. Gen. Appl. Microbiol.">
        <title>The early diverging ascomycetous budding yeast Saitoella complicata has three histone deacetylases belonging to the Clr6, Hos2, and Rpd3 lineages.</title>
        <authorList>
            <person name="Nishida H."/>
            <person name="Matsumoto T."/>
            <person name="Kondo S."/>
            <person name="Hamamoto M."/>
            <person name="Yoshikawa H."/>
        </authorList>
    </citation>
    <scope>NUCLEOTIDE SEQUENCE [LARGE SCALE GENOMIC DNA]</scope>
    <source>
        <strain evidence="3 4">NRRL Y-17804</strain>
    </source>
</reference>
<gene>
    <name evidence="3" type="ORF">G7K_3935-t1</name>
</gene>
<keyword evidence="2" id="KW-0732">Signal</keyword>
<feature type="compositionally biased region" description="Low complexity" evidence="1">
    <location>
        <begin position="22"/>
        <end position="31"/>
    </location>
</feature>
<dbReference type="Proteomes" id="UP000033140">
    <property type="component" value="Unassembled WGS sequence"/>
</dbReference>